<accession>A0A1Z3N7B1</accession>
<feature type="signal peptide" evidence="1">
    <location>
        <begin position="1"/>
        <end position="20"/>
    </location>
</feature>
<sequence>MKKSVSVFLLTMLLSVSALATDFETDRWSDGLHLLAGGGFNSSLYTSDDDHSDGGIGVNLKTDLLYVFHPEWAVEWSASVKFNRMEDSFLLWDTLLTMGIRTQLPKLYPEMEGTPYARLFVGRAPTVLFLNGETPKGVSDPSTSRIHFGGPVVGLGWGILKKNSKGQVWFTEIAATAQTLESEEDVMMDGEVPLVLSRNQVTNNARIYSIAVTFGILAF</sequence>
<dbReference type="EMBL" id="CP020946">
    <property type="protein sequence ID" value="ASD63348.1"/>
    <property type="molecule type" value="Genomic_DNA"/>
</dbReference>
<proteinExistence type="predicted"/>
<keyword evidence="1" id="KW-0732">Signal</keyword>
<evidence type="ECO:0000313" key="3">
    <source>
        <dbReference type="Proteomes" id="UP000197003"/>
    </source>
</evidence>
<feature type="chain" id="PRO_5012193357" description="Outer membrane protein beta-barrel domain-containing protein" evidence="1">
    <location>
        <begin position="21"/>
        <end position="219"/>
    </location>
</feature>
<name>A0A1Z3N7B1_BDEBC</name>
<dbReference type="RefSeq" id="WP_088564893.1">
    <property type="nucleotide sequence ID" value="NZ_CP020946.1"/>
</dbReference>
<evidence type="ECO:0000256" key="1">
    <source>
        <dbReference type="SAM" id="SignalP"/>
    </source>
</evidence>
<evidence type="ECO:0008006" key="4">
    <source>
        <dbReference type="Google" id="ProtNLM"/>
    </source>
</evidence>
<dbReference type="Proteomes" id="UP000197003">
    <property type="component" value="Chromosome"/>
</dbReference>
<dbReference type="OrthoDB" id="5293632at2"/>
<dbReference type="AlphaFoldDB" id="A0A1Z3N7B1"/>
<protein>
    <recommendedName>
        <fullName evidence="4">Outer membrane protein beta-barrel domain-containing protein</fullName>
    </recommendedName>
</protein>
<gene>
    <name evidence="2" type="ORF">B9G79_07060</name>
</gene>
<reference evidence="2 3" key="1">
    <citation type="submission" date="2017-04" db="EMBL/GenBank/DDBJ databases">
        <title>Whole genome sequence of Bdellovibrio bacteriovorus strain SSB218315.</title>
        <authorList>
            <person name="Oyedara O."/>
            <person name="Rodriguez-Perez M.A."/>
        </authorList>
    </citation>
    <scope>NUCLEOTIDE SEQUENCE [LARGE SCALE GENOMIC DNA]</scope>
    <source>
        <strain evidence="2 3">SSB218315</strain>
    </source>
</reference>
<evidence type="ECO:0000313" key="2">
    <source>
        <dbReference type="EMBL" id="ASD63348.1"/>
    </source>
</evidence>
<organism evidence="2 3">
    <name type="scientific">Bdellovibrio bacteriovorus</name>
    <dbReference type="NCBI Taxonomy" id="959"/>
    <lineage>
        <taxon>Bacteria</taxon>
        <taxon>Pseudomonadati</taxon>
        <taxon>Bdellovibrionota</taxon>
        <taxon>Bdellovibrionia</taxon>
        <taxon>Bdellovibrionales</taxon>
        <taxon>Pseudobdellovibrionaceae</taxon>
        <taxon>Bdellovibrio</taxon>
    </lineage>
</organism>